<dbReference type="GO" id="GO:0004514">
    <property type="term" value="F:nicotinate-nucleotide diphosphorylase (carboxylating) activity"/>
    <property type="evidence" value="ECO:0007669"/>
    <property type="project" value="UniProtKB-EC"/>
</dbReference>
<evidence type="ECO:0000256" key="2">
    <source>
        <dbReference type="ARBA" id="ARBA00004893"/>
    </source>
</evidence>
<dbReference type="SUPFAM" id="SSF51690">
    <property type="entry name" value="Nicotinate/Quinolinate PRTase C-terminal domain-like"/>
    <property type="match status" value="1"/>
</dbReference>
<dbReference type="GO" id="GO:0005737">
    <property type="term" value="C:cytoplasm"/>
    <property type="evidence" value="ECO:0007669"/>
    <property type="project" value="TreeGrafter"/>
</dbReference>
<comment type="subunit">
    <text evidence="4">Hexamer formed by 3 homodimers.</text>
</comment>
<dbReference type="FunFam" id="3.90.1170.20:FF:000001">
    <property type="entry name" value="Nicotinate-nucleotide diphosphorylase (Carboxylating)"/>
    <property type="match status" value="1"/>
</dbReference>
<evidence type="ECO:0000256" key="11">
    <source>
        <dbReference type="ARBA" id="ARBA00069173"/>
    </source>
</evidence>
<evidence type="ECO:0000313" key="16">
    <source>
        <dbReference type="Proteomes" id="UP000051269"/>
    </source>
</evidence>
<evidence type="ECO:0000256" key="6">
    <source>
        <dbReference type="ARBA" id="ARBA00022642"/>
    </source>
</evidence>
<dbReference type="PIRSF" id="PIRSF006250">
    <property type="entry name" value="NadC_ModD"/>
    <property type="match status" value="1"/>
</dbReference>
<dbReference type="InterPro" id="IPR027277">
    <property type="entry name" value="NadC/ModD"/>
</dbReference>
<protein>
    <recommendedName>
        <fullName evidence="11">Probable nicotinate-nucleotide pyrophosphorylase [carboxylating]</fullName>
        <ecNumber evidence="5">2.4.2.19</ecNumber>
    </recommendedName>
    <alternativeName>
        <fullName evidence="9">Quinolinate phosphoribosyltransferase [decarboxylating]</fullName>
    </alternativeName>
</protein>
<dbReference type="Gene3D" id="3.90.1170.20">
    <property type="entry name" value="Quinolinate phosphoribosyl transferase, N-terminal domain"/>
    <property type="match status" value="1"/>
</dbReference>
<dbReference type="UniPathway" id="UPA00253">
    <property type="reaction ID" value="UER00331"/>
</dbReference>
<comment type="catalytic activity">
    <reaction evidence="10">
        <text>nicotinate beta-D-ribonucleotide + CO2 + diphosphate = quinolinate + 5-phospho-alpha-D-ribose 1-diphosphate + 2 H(+)</text>
        <dbReference type="Rhea" id="RHEA:12733"/>
        <dbReference type="ChEBI" id="CHEBI:15378"/>
        <dbReference type="ChEBI" id="CHEBI:16526"/>
        <dbReference type="ChEBI" id="CHEBI:29959"/>
        <dbReference type="ChEBI" id="CHEBI:33019"/>
        <dbReference type="ChEBI" id="CHEBI:57502"/>
        <dbReference type="ChEBI" id="CHEBI:58017"/>
        <dbReference type="EC" id="2.4.2.19"/>
    </reaction>
</comment>
<organism evidence="15 16">
    <name type="scientific">Verrucomicrobia subdivision 6 bacterium BACL9 MAG-120507-bin52</name>
    <dbReference type="NCBI Taxonomy" id="1655590"/>
    <lineage>
        <taxon>Bacteria</taxon>
        <taxon>Pseudomonadati</taxon>
        <taxon>Verrucomicrobiota</taxon>
        <taxon>Verrucomicrobiia</taxon>
        <taxon>Verrucomicrobiales</taxon>
        <taxon>Verrucomicrobia subdivision 6</taxon>
    </lineage>
</organism>
<dbReference type="InterPro" id="IPR002638">
    <property type="entry name" value="Quinolinate_PRibosylTrfase_C"/>
</dbReference>
<dbReference type="InterPro" id="IPR037128">
    <property type="entry name" value="Quinolinate_PRibosylTase_N_sf"/>
</dbReference>
<dbReference type="AlphaFoldDB" id="A0A0R2RNL7"/>
<dbReference type="Proteomes" id="UP000051269">
    <property type="component" value="Unassembled WGS sequence"/>
</dbReference>
<dbReference type="InterPro" id="IPR013785">
    <property type="entry name" value="Aldolase_TIM"/>
</dbReference>
<accession>A0A0R2RNL7</accession>
<dbReference type="InterPro" id="IPR004393">
    <property type="entry name" value="NadC"/>
</dbReference>
<dbReference type="GO" id="GO:0034213">
    <property type="term" value="P:quinolinate catabolic process"/>
    <property type="evidence" value="ECO:0007669"/>
    <property type="project" value="TreeGrafter"/>
</dbReference>
<evidence type="ECO:0000313" key="15">
    <source>
        <dbReference type="EMBL" id="KRO61965.1"/>
    </source>
</evidence>
<dbReference type="PANTHER" id="PTHR32179:SF3">
    <property type="entry name" value="NICOTINATE-NUCLEOTIDE PYROPHOSPHORYLASE [CARBOXYLATING]"/>
    <property type="match status" value="1"/>
</dbReference>
<evidence type="ECO:0000256" key="4">
    <source>
        <dbReference type="ARBA" id="ARBA00011218"/>
    </source>
</evidence>
<comment type="caution">
    <text evidence="15">The sequence shown here is derived from an EMBL/GenBank/DDBJ whole genome shotgun (WGS) entry which is preliminary data.</text>
</comment>
<proteinExistence type="inferred from homology"/>
<dbReference type="InterPro" id="IPR036068">
    <property type="entry name" value="Nicotinate_pribotase-like_C"/>
</dbReference>
<evidence type="ECO:0000256" key="5">
    <source>
        <dbReference type="ARBA" id="ARBA00011944"/>
    </source>
</evidence>
<dbReference type="PANTHER" id="PTHR32179">
    <property type="entry name" value="NICOTINATE-NUCLEOTIDE PYROPHOSPHORYLASE [CARBOXYLATING]"/>
    <property type="match status" value="1"/>
</dbReference>
<dbReference type="SUPFAM" id="SSF54675">
    <property type="entry name" value="Nicotinate/Quinolinate PRTase N-terminal domain-like"/>
    <property type="match status" value="1"/>
</dbReference>
<dbReference type="CDD" id="cd01572">
    <property type="entry name" value="QPRTase"/>
    <property type="match status" value="1"/>
</dbReference>
<evidence type="ECO:0000256" key="8">
    <source>
        <dbReference type="ARBA" id="ARBA00022679"/>
    </source>
</evidence>
<keyword evidence="6" id="KW-0662">Pyridine nucleotide biosynthesis</keyword>
<dbReference type="FunFam" id="3.20.20.70:FF:000030">
    <property type="entry name" value="Nicotinate-nucleotide pyrophosphorylase, carboxylating"/>
    <property type="match status" value="1"/>
</dbReference>
<dbReference type="Gene3D" id="3.20.20.70">
    <property type="entry name" value="Aldolase class I"/>
    <property type="match status" value="1"/>
</dbReference>
<name>A0A0R2RNL7_9BACT</name>
<gene>
    <name evidence="15" type="ORF">ABR82_03965</name>
</gene>
<evidence type="ECO:0000256" key="7">
    <source>
        <dbReference type="ARBA" id="ARBA00022676"/>
    </source>
</evidence>
<reference evidence="15 16" key="1">
    <citation type="submission" date="2015-10" db="EMBL/GenBank/DDBJ databases">
        <title>Metagenome-Assembled Genomes uncover a global brackish microbiome.</title>
        <authorList>
            <person name="Hugerth L.W."/>
            <person name="Larsson J."/>
            <person name="Alneberg J."/>
            <person name="Lindh M.V."/>
            <person name="Legrand C."/>
            <person name="Pinhassi J."/>
            <person name="Andersson A.F."/>
        </authorList>
    </citation>
    <scope>NUCLEOTIDE SEQUENCE [LARGE SCALE GENOMIC DNA]</scope>
    <source>
        <strain evidence="15">BACL18 MAG-120507-bin52</strain>
    </source>
</reference>
<dbReference type="EC" id="2.4.2.19" evidence="5"/>
<dbReference type="InterPro" id="IPR022412">
    <property type="entry name" value="Quinolinate_PRibosylTrfase_N"/>
</dbReference>
<keyword evidence="8 12" id="KW-0808">Transferase</keyword>
<dbReference type="Pfam" id="PF02749">
    <property type="entry name" value="QRPTase_N"/>
    <property type="match status" value="1"/>
</dbReference>
<dbReference type="NCBIfam" id="TIGR00078">
    <property type="entry name" value="nadC"/>
    <property type="match status" value="1"/>
</dbReference>
<comment type="function">
    <text evidence="1">Involved in the catabolism of quinolinic acid (QA).</text>
</comment>
<evidence type="ECO:0000259" key="13">
    <source>
        <dbReference type="Pfam" id="PF01729"/>
    </source>
</evidence>
<evidence type="ECO:0000259" key="14">
    <source>
        <dbReference type="Pfam" id="PF02749"/>
    </source>
</evidence>
<dbReference type="EMBL" id="LIBO01000164">
    <property type="protein sequence ID" value="KRO61965.1"/>
    <property type="molecule type" value="Genomic_DNA"/>
</dbReference>
<evidence type="ECO:0000256" key="1">
    <source>
        <dbReference type="ARBA" id="ARBA00003237"/>
    </source>
</evidence>
<keyword evidence="7 12" id="KW-0328">Glycosyltransferase</keyword>
<evidence type="ECO:0000256" key="10">
    <source>
        <dbReference type="ARBA" id="ARBA00047445"/>
    </source>
</evidence>
<evidence type="ECO:0000256" key="3">
    <source>
        <dbReference type="ARBA" id="ARBA00009400"/>
    </source>
</evidence>
<sequence>MDLSQKNWQAVVREAAARAVGEDIGPVDLTSRVAVPLEARAVATLVAREPCVVAGMEVAEAVFREVDGGLQWKPIVKDGDRMTSGCVAAEVTGSARSILSGERCALNFLQRLSGIATLTADFVRAVQGTKARILDTRKTTPGLRALERKAVLAGGGVNHRAGLYDAILMKENHQVFLPKEKLGEVIQSCRREFPDFPLVVEADSVDLAIRLLRHPLDRVLLDNMSVEQVALVIQKRSEMGSQVDLEASGGVTLERVRELALTGVEWISVGSLTHSARAIDLSLDIQKAP</sequence>
<feature type="domain" description="Quinolinate phosphoribosyl transferase N-terminal" evidence="14">
    <location>
        <begin position="28"/>
        <end position="113"/>
    </location>
</feature>
<dbReference type="Pfam" id="PF01729">
    <property type="entry name" value="QRPTase_C"/>
    <property type="match status" value="1"/>
</dbReference>
<feature type="domain" description="Quinolinate phosphoribosyl transferase C-terminal" evidence="13">
    <location>
        <begin position="115"/>
        <end position="284"/>
    </location>
</feature>
<comment type="similarity">
    <text evidence="3 12">Belongs to the NadC/ModD family.</text>
</comment>
<comment type="pathway">
    <text evidence="2">Cofactor biosynthesis; NAD(+) biosynthesis; nicotinate D-ribonucleotide from quinolinate: step 1/1.</text>
</comment>
<evidence type="ECO:0000256" key="12">
    <source>
        <dbReference type="PIRNR" id="PIRNR006250"/>
    </source>
</evidence>
<evidence type="ECO:0000256" key="9">
    <source>
        <dbReference type="ARBA" id="ARBA00033102"/>
    </source>
</evidence>
<dbReference type="GO" id="GO:0009435">
    <property type="term" value="P:NAD+ biosynthetic process"/>
    <property type="evidence" value="ECO:0007669"/>
    <property type="project" value="UniProtKB-UniPathway"/>
</dbReference>